<proteinExistence type="predicted"/>
<feature type="domain" description="DUF4397" evidence="1">
    <location>
        <begin position="330"/>
        <end position="416"/>
    </location>
</feature>
<gene>
    <name evidence="2" type="ORF">SAMN05660862_0316</name>
</gene>
<dbReference type="Proteomes" id="UP000192980">
    <property type="component" value="Unassembled WGS sequence"/>
</dbReference>
<dbReference type="OrthoDB" id="615056at2"/>
<protein>
    <recommendedName>
        <fullName evidence="1">DUF4397 domain-containing protein</fullName>
    </recommendedName>
</protein>
<dbReference type="Pfam" id="PF14344">
    <property type="entry name" value="DUF4397"/>
    <property type="match status" value="1"/>
</dbReference>
<dbReference type="InterPro" id="IPR025510">
    <property type="entry name" value="DUF4397"/>
</dbReference>
<evidence type="ECO:0000313" key="2">
    <source>
        <dbReference type="EMBL" id="SMG07778.1"/>
    </source>
</evidence>
<reference evidence="2 3" key="1">
    <citation type="submission" date="2017-04" db="EMBL/GenBank/DDBJ databases">
        <authorList>
            <person name="Afonso C.L."/>
            <person name="Miller P.J."/>
            <person name="Scott M.A."/>
            <person name="Spackman E."/>
            <person name="Goraichik I."/>
            <person name="Dimitrov K.M."/>
            <person name="Suarez D.L."/>
            <person name="Swayne D.E."/>
        </authorList>
    </citation>
    <scope>NUCLEOTIDE SEQUENCE [LARGE SCALE GENOMIC DNA]</scope>
    <source>
        <strain evidence="2 3">DSM 22418</strain>
    </source>
</reference>
<name>A0A1X7I293_9SPHI</name>
<dbReference type="STRING" id="561061.SAMN05660862_0316"/>
<evidence type="ECO:0000313" key="3">
    <source>
        <dbReference type="Proteomes" id="UP000192980"/>
    </source>
</evidence>
<organism evidence="2 3">
    <name type="scientific">Sphingobacterium psychroaquaticum</name>
    <dbReference type="NCBI Taxonomy" id="561061"/>
    <lineage>
        <taxon>Bacteria</taxon>
        <taxon>Pseudomonadati</taxon>
        <taxon>Bacteroidota</taxon>
        <taxon>Sphingobacteriia</taxon>
        <taxon>Sphingobacteriales</taxon>
        <taxon>Sphingobacteriaceae</taxon>
        <taxon>Sphingobacterium</taxon>
    </lineage>
</organism>
<dbReference type="PROSITE" id="PS51257">
    <property type="entry name" value="PROKAR_LIPOPROTEIN"/>
    <property type="match status" value="1"/>
</dbReference>
<dbReference type="AlphaFoldDB" id="A0A1X7I293"/>
<accession>A0A1X7I293</accession>
<dbReference type="EMBL" id="FXAU01000001">
    <property type="protein sequence ID" value="SMG07778.1"/>
    <property type="molecule type" value="Genomic_DNA"/>
</dbReference>
<keyword evidence="3" id="KW-1185">Reference proteome</keyword>
<dbReference type="RefSeq" id="WP_085471214.1">
    <property type="nucleotide sequence ID" value="NZ_FXAU01000001.1"/>
</dbReference>
<evidence type="ECO:0000259" key="1">
    <source>
        <dbReference type="Pfam" id="PF14344"/>
    </source>
</evidence>
<sequence>MKKLILYILLLPLAVSCKKEKLDLKPDNRPTTEARKGSQVRIVNLVGYNQVIANGDSLTNFVTRNSNNPDYYKYPGTSYFPTDGRLGKTWTIPQDLFDQQQQLDLQISLRNYQSAGDMDMRVKVQENYAHPTDYYLLNHLFMNGQPEVVEVPRDVSSPSKPDHFKIRIVNLGGEIKRLTMGLTGMQEDLKGPVSLAYADGTLVHNKTNQVSTQVKASEYIELPYGTYQFKVLVGDGRQVPSLGNERAEYKVIDPASSTIPLDHAKLTNLHYAAVKTYQPGGVYTIVVTPQRYDYIVDEIGNTSWLYQNSFQVITDVSAPANQTYVRLQGANAYTDKAVSFKVNGKTVGEKVSFGEATDYSVQIHGTYKVEAVDAGGQVLASLDQVLQPAQNYTFWLHPNADGSPRLLAVANDLSGAVFTGATDDGTFARTQHQFFFFKRFLNLAVGNPYITFTLNNGQLGNSGVGSSLPNQNLQPGLPKLEGPYMDLGNVQTPFDIMAYRSTPEVVPGLWASDIASLSHQRFIANEALYLRPNRPLPIQEPGVYTVALIGHTGNTATPTNKARMIIIKHTK</sequence>